<feature type="compositionally biased region" description="Low complexity" evidence="1">
    <location>
        <begin position="791"/>
        <end position="804"/>
    </location>
</feature>
<dbReference type="EMBL" id="CAJHIT010000001">
    <property type="protein sequence ID" value="CAD6498928.1"/>
    <property type="molecule type" value="Genomic_DNA"/>
</dbReference>
<name>A0A9W4CUS5_BLUGR</name>
<sequence>MIVASFTMSSIRYCIVWATGIITIVASQSLPYNPTSILHDPINKNIAYIFQHNADSSAHQLDTLDLSSTLSASNITFSVTSPDLPFTSGNNAAFTPFISDTGDITVYTGSCQSTNSSALWTLTNPNLDSKNRGRWTQSTTHAAADMMSASLPGAYYLSKAFSFSPLVDSNSSETNFYLFGGMCPKSGSTTTNWQTSARYSNSMLRLSPQSDMNYTLEVTSGRSSPVAEAGFSLTGLTPTFSNNSNVRIQQKNFMVIGGHTPTAFISMSQVAIWSLPEEAWNFVKVEMPSTAQPSSEIAVDGSTNTIDSRSGHSAVLTEDGTKVIIYGGWVGDVSQAAEPQLAILHLGTGYGGSGHWEWSVPADQPSGGGIYGHGATMLPGNVMMILGGYDVGPVKRDEESGIKAMFFNATSQTWSTNYSNPEYLPKEEFHQSSPSSLGVRIAVGLSLAAVAASVLLCVGYKRHQKHKDSRDGNIRDLSAIASSSHRGPDQEMRSSSDVFPWSHRSSNRDAEDEFDENHSDSNRTRYEHFNPGVHGNEDSPYILPPPSKQITPIPSYSRLRGSYQPANHEVGNLGIGHGTAGAIHPIYEADENDEEDENAGDLGLVAGQPFTSRDQQNTKRHSDPFKDPLNQRVSNSRQSMTRSVQTPDSDTAAREQEIQDWVSEWAAADVIMSSQTRSHSSIGQVSPTRQATVVTANSPDSVAGEEDGRSISNLSEQTEKSLAQSNVVSGSINSQHSRENSVRSFGATVTNPFGTSHNHSLTKLGSGITLSPPTLNRSLSPLPPALRVAPGSSHSSRSGKSFRSAQTSVLPPTNEDEHLLPLPSERPMIGSLDTTEDQYLSSGSPSKLKANGLGKRNTGWLGSLRKVFVAAPDHDLFNPNGSDPRLQGTENYSTPPLPESIPGRDSHRPASSSGTLWRRKQGRGDGDDYHPDMPAAASGRSYISNEITSNLLHQDGNEDDDDGDDQSSAEKRLVKVMFSVPKEKLRIVNQDEQGSSKEDDDDSKWDTTTSLSERRHSVQNLTIEEEPFNEESLVVEPPKDYREEGVVSKNKGKEKVGGYSRPFVTVYQPLIEDYEDGDLSIARDEDKPTRIGRDRSPVSSGSKASSRKSRVLEIVERMEALS</sequence>
<evidence type="ECO:0000256" key="1">
    <source>
        <dbReference type="SAM" id="MobiDB-lite"/>
    </source>
</evidence>
<feature type="compositionally biased region" description="Polar residues" evidence="1">
    <location>
        <begin position="631"/>
        <end position="649"/>
    </location>
</feature>
<feature type="region of interest" description="Disordered" evidence="1">
    <location>
        <begin position="480"/>
        <end position="529"/>
    </location>
</feature>
<organism evidence="2 3">
    <name type="scientific">Blumeria graminis f. sp. triticale</name>
    <dbReference type="NCBI Taxonomy" id="1689686"/>
    <lineage>
        <taxon>Eukaryota</taxon>
        <taxon>Fungi</taxon>
        <taxon>Dikarya</taxon>
        <taxon>Ascomycota</taxon>
        <taxon>Pezizomycotina</taxon>
        <taxon>Leotiomycetes</taxon>
        <taxon>Erysiphales</taxon>
        <taxon>Erysiphaceae</taxon>
        <taxon>Blumeria</taxon>
    </lineage>
</organism>
<accession>A0A9W4CUS5</accession>
<feature type="compositionally biased region" description="Polar residues" evidence="1">
    <location>
        <begin position="747"/>
        <end position="760"/>
    </location>
</feature>
<feature type="region of interest" description="Disordered" evidence="1">
    <location>
        <begin position="676"/>
        <end position="760"/>
    </location>
</feature>
<feature type="region of interest" description="Disordered" evidence="1">
    <location>
        <begin position="607"/>
        <end position="656"/>
    </location>
</feature>
<feature type="region of interest" description="Disordered" evidence="1">
    <location>
        <begin position="985"/>
        <end position="1014"/>
    </location>
</feature>
<feature type="region of interest" description="Disordered" evidence="1">
    <location>
        <begin position="1078"/>
        <end position="1110"/>
    </location>
</feature>
<dbReference type="AlphaFoldDB" id="A0A9W4CUS5"/>
<feature type="region of interest" description="Disordered" evidence="1">
    <location>
        <begin position="775"/>
        <end position="830"/>
    </location>
</feature>
<feature type="region of interest" description="Disordered" evidence="1">
    <location>
        <begin position="873"/>
        <end position="937"/>
    </location>
</feature>
<proteinExistence type="predicted"/>
<dbReference type="Proteomes" id="UP000683417">
    <property type="component" value="Unassembled WGS sequence"/>
</dbReference>
<gene>
    <name evidence="2" type="ORF">BGTH12_LOCUS286</name>
</gene>
<comment type="caution">
    <text evidence="2">The sequence shown here is derived from an EMBL/GenBank/DDBJ whole genome shotgun (WGS) entry which is preliminary data.</text>
</comment>
<feature type="compositionally biased region" description="Polar residues" evidence="1">
    <location>
        <begin position="676"/>
        <end position="700"/>
    </location>
</feature>
<feature type="compositionally biased region" description="Basic and acidic residues" evidence="1">
    <location>
        <begin position="516"/>
        <end position="528"/>
    </location>
</feature>
<feature type="compositionally biased region" description="Basic and acidic residues" evidence="1">
    <location>
        <begin position="1081"/>
        <end position="1096"/>
    </location>
</feature>
<reference evidence="2" key="1">
    <citation type="submission" date="2020-10" db="EMBL/GenBank/DDBJ databases">
        <authorList>
            <person name="Muller C M."/>
        </authorList>
    </citation>
    <scope>NUCLEOTIDE SEQUENCE</scope>
    <source>
        <strain evidence="2">THUN-12</strain>
    </source>
</reference>
<evidence type="ECO:0000313" key="2">
    <source>
        <dbReference type="EMBL" id="CAD6498928.1"/>
    </source>
</evidence>
<feature type="compositionally biased region" description="Basic and acidic residues" evidence="1">
    <location>
        <begin position="922"/>
        <end position="931"/>
    </location>
</feature>
<feature type="compositionally biased region" description="Basic and acidic residues" evidence="1">
    <location>
        <begin position="616"/>
        <end position="626"/>
    </location>
</feature>
<protein>
    <submittedName>
        <fullName evidence="2">BgTH12-04584</fullName>
    </submittedName>
</protein>
<evidence type="ECO:0000313" key="3">
    <source>
        <dbReference type="Proteomes" id="UP000683417"/>
    </source>
</evidence>
<feature type="compositionally biased region" description="Polar residues" evidence="1">
    <location>
        <begin position="710"/>
        <end position="735"/>
    </location>
</feature>